<dbReference type="SUPFAM" id="SSF52833">
    <property type="entry name" value="Thioredoxin-like"/>
    <property type="match status" value="1"/>
</dbReference>
<gene>
    <name evidence="8" type="ORF">A2925_04105</name>
</gene>
<dbReference type="PROSITE" id="PS51352">
    <property type="entry name" value="THIOREDOXIN_2"/>
    <property type="match status" value="1"/>
</dbReference>
<dbReference type="Proteomes" id="UP000178256">
    <property type="component" value="Unassembled WGS sequence"/>
</dbReference>
<dbReference type="InterPro" id="IPR013766">
    <property type="entry name" value="Thioredoxin_domain"/>
</dbReference>
<dbReference type="GO" id="GO:0016491">
    <property type="term" value="F:oxidoreductase activity"/>
    <property type="evidence" value="ECO:0007669"/>
    <property type="project" value="UniProtKB-KW"/>
</dbReference>
<comment type="similarity">
    <text evidence="1">Belongs to the thioredoxin family. DsbA subfamily.</text>
</comment>
<evidence type="ECO:0000256" key="3">
    <source>
        <dbReference type="ARBA" id="ARBA00023002"/>
    </source>
</evidence>
<evidence type="ECO:0000256" key="1">
    <source>
        <dbReference type="ARBA" id="ARBA00005791"/>
    </source>
</evidence>
<sequence>MNYKTRQLLKRGGFLVGFGLLIFVIYWTSQSLSKLQDSTSGGLIPKESVATLVEYSDFQCPACGLYYPFVKQLKEEMGDKLAVVYKHFPLRTIHKNADLAARASEAARLQGRFWEMHNMIFEKQKEWSDSDQVLSLMTAYAVSLRIDQDRFLADINSNTARDRIDNDYQEGMRLGVRGTPTFFLNGKKIINPRSYDEFKSIVEQSIRR</sequence>
<dbReference type="STRING" id="1802697.A2925_04105"/>
<evidence type="ECO:0000256" key="2">
    <source>
        <dbReference type="ARBA" id="ARBA00022729"/>
    </source>
</evidence>
<feature type="transmembrane region" description="Helical" evidence="6">
    <location>
        <begin position="12"/>
        <end position="29"/>
    </location>
</feature>
<evidence type="ECO:0000256" key="5">
    <source>
        <dbReference type="ARBA" id="ARBA00023284"/>
    </source>
</evidence>
<keyword evidence="3" id="KW-0560">Oxidoreductase</keyword>
<evidence type="ECO:0000256" key="4">
    <source>
        <dbReference type="ARBA" id="ARBA00023157"/>
    </source>
</evidence>
<evidence type="ECO:0000256" key="6">
    <source>
        <dbReference type="SAM" id="Phobius"/>
    </source>
</evidence>
<organism evidence="8 9">
    <name type="scientific">Candidatus Yanofskybacteria bacterium RIFCSPLOWO2_01_FULL_44_22</name>
    <dbReference type="NCBI Taxonomy" id="1802697"/>
    <lineage>
        <taxon>Bacteria</taxon>
        <taxon>Candidatus Yanofskyibacteriota</taxon>
    </lineage>
</organism>
<protein>
    <recommendedName>
        <fullName evidence="7">Thioredoxin domain-containing protein</fullName>
    </recommendedName>
</protein>
<evidence type="ECO:0000313" key="8">
    <source>
        <dbReference type="EMBL" id="OGN26739.1"/>
    </source>
</evidence>
<keyword evidence="6" id="KW-1133">Transmembrane helix</keyword>
<reference evidence="8 9" key="1">
    <citation type="journal article" date="2016" name="Nat. Commun.">
        <title>Thousands of microbial genomes shed light on interconnected biogeochemical processes in an aquifer system.</title>
        <authorList>
            <person name="Anantharaman K."/>
            <person name="Brown C.T."/>
            <person name="Hug L.A."/>
            <person name="Sharon I."/>
            <person name="Castelle C.J."/>
            <person name="Probst A.J."/>
            <person name="Thomas B.C."/>
            <person name="Singh A."/>
            <person name="Wilkins M.J."/>
            <person name="Karaoz U."/>
            <person name="Brodie E.L."/>
            <person name="Williams K.H."/>
            <person name="Hubbard S.S."/>
            <person name="Banfield J.F."/>
        </authorList>
    </citation>
    <scope>NUCLEOTIDE SEQUENCE [LARGE SCALE GENOMIC DNA]</scope>
</reference>
<name>A0A1F8GQM7_9BACT</name>
<dbReference type="EMBL" id="MGKL01000003">
    <property type="protein sequence ID" value="OGN26739.1"/>
    <property type="molecule type" value="Genomic_DNA"/>
</dbReference>
<dbReference type="PANTHER" id="PTHR13887">
    <property type="entry name" value="GLUTATHIONE S-TRANSFERASE KAPPA"/>
    <property type="match status" value="1"/>
</dbReference>
<dbReference type="InterPro" id="IPR012336">
    <property type="entry name" value="Thioredoxin-like_fold"/>
</dbReference>
<dbReference type="Pfam" id="PF13462">
    <property type="entry name" value="Thioredoxin_4"/>
    <property type="match status" value="1"/>
</dbReference>
<proteinExistence type="inferred from homology"/>
<keyword evidence="2" id="KW-0732">Signal</keyword>
<dbReference type="Gene3D" id="3.40.30.10">
    <property type="entry name" value="Glutaredoxin"/>
    <property type="match status" value="1"/>
</dbReference>
<keyword evidence="5" id="KW-0676">Redox-active center</keyword>
<accession>A0A1F8GQM7</accession>
<dbReference type="PANTHER" id="PTHR13887:SF14">
    <property type="entry name" value="DISULFIDE BOND FORMATION PROTEIN D"/>
    <property type="match status" value="1"/>
</dbReference>
<dbReference type="AlphaFoldDB" id="A0A1F8GQM7"/>
<dbReference type="InterPro" id="IPR036249">
    <property type="entry name" value="Thioredoxin-like_sf"/>
</dbReference>
<evidence type="ECO:0000313" key="9">
    <source>
        <dbReference type="Proteomes" id="UP000178256"/>
    </source>
</evidence>
<keyword evidence="6" id="KW-0812">Transmembrane</keyword>
<comment type="caution">
    <text evidence="8">The sequence shown here is derived from an EMBL/GenBank/DDBJ whole genome shotgun (WGS) entry which is preliminary data.</text>
</comment>
<keyword evidence="6" id="KW-0472">Membrane</keyword>
<keyword evidence="4" id="KW-1015">Disulfide bond</keyword>
<feature type="domain" description="Thioredoxin" evidence="7">
    <location>
        <begin position="14"/>
        <end position="207"/>
    </location>
</feature>
<evidence type="ECO:0000259" key="7">
    <source>
        <dbReference type="PROSITE" id="PS51352"/>
    </source>
</evidence>